<dbReference type="SMART" id="SM00382">
    <property type="entry name" value="AAA"/>
    <property type="match status" value="1"/>
</dbReference>
<evidence type="ECO:0000256" key="2">
    <source>
        <dbReference type="ARBA" id="ARBA00005417"/>
    </source>
</evidence>
<dbReference type="SUPFAM" id="SSF52540">
    <property type="entry name" value="P-loop containing nucleoside triphosphate hydrolases"/>
    <property type="match status" value="1"/>
</dbReference>
<reference evidence="7 8" key="1">
    <citation type="submission" date="2021-05" db="EMBL/GenBank/DDBJ databases">
        <title>Roseococcus sp. XZZS9, whole genome shotgun sequencing project.</title>
        <authorList>
            <person name="Zhao G."/>
            <person name="Shen L."/>
        </authorList>
    </citation>
    <scope>NUCLEOTIDE SEQUENCE [LARGE SCALE GENOMIC DNA]</scope>
    <source>
        <strain evidence="7 8">XZZS9</strain>
    </source>
</reference>
<dbReference type="GO" id="GO:0005524">
    <property type="term" value="F:ATP binding"/>
    <property type="evidence" value="ECO:0007669"/>
    <property type="project" value="UniProtKB-KW"/>
</dbReference>
<dbReference type="Gene3D" id="3.40.50.300">
    <property type="entry name" value="P-loop containing nucleotide triphosphate hydrolases"/>
    <property type="match status" value="1"/>
</dbReference>
<dbReference type="EMBL" id="JAHCDA010000002">
    <property type="protein sequence ID" value="MBS7811579.1"/>
    <property type="molecule type" value="Genomic_DNA"/>
</dbReference>
<evidence type="ECO:0000256" key="1">
    <source>
        <dbReference type="ARBA" id="ARBA00004417"/>
    </source>
</evidence>
<gene>
    <name evidence="7" type="ORF">KHU32_11580</name>
</gene>
<sequence>MSAVPAIEVRGLRRIFNVRQGLFAPPRQVVAVDDVSFAVPAGSVLGVVGESGCGKSTLARMILGLLPPSAGDVLVDGQRLSDMDRRARARLIQPVFQDPFSSLNPRRRVRDIVAMPLMAQGNISRTEMDRRVEEALSRVGLSVEQGSRFPSQLSGGQRQRVAIARALVLRPRIVVCDEPTSALDVSVQAQILNLLAELRRELGLTYLFISHNLAVVEHVASEVAVMYLGRIVETNESEALFADPRHPYTRALLASVLTPEPGLGVPDVGLGDTMPDPANVPSGCRFHPRCPLAFERCPIEAPKRTPYGAGFVECHLAETAAAN</sequence>
<dbReference type="CDD" id="cd03257">
    <property type="entry name" value="ABC_NikE_OppD_transporters"/>
    <property type="match status" value="1"/>
</dbReference>
<dbReference type="NCBIfam" id="TIGR01727">
    <property type="entry name" value="oligo_HPY"/>
    <property type="match status" value="1"/>
</dbReference>
<dbReference type="PANTHER" id="PTHR43776:SF7">
    <property type="entry name" value="D,D-DIPEPTIDE TRANSPORT ATP-BINDING PROTEIN DDPF-RELATED"/>
    <property type="match status" value="1"/>
</dbReference>
<dbReference type="InterPro" id="IPR013563">
    <property type="entry name" value="Oligopep_ABC_C"/>
</dbReference>
<evidence type="ECO:0000256" key="4">
    <source>
        <dbReference type="ARBA" id="ARBA00022741"/>
    </source>
</evidence>
<dbReference type="Proteomes" id="UP000766336">
    <property type="component" value="Unassembled WGS sequence"/>
</dbReference>
<dbReference type="Pfam" id="PF00005">
    <property type="entry name" value="ABC_tran"/>
    <property type="match status" value="1"/>
</dbReference>
<accession>A0ABS5QD15</accession>
<evidence type="ECO:0000256" key="3">
    <source>
        <dbReference type="ARBA" id="ARBA00022448"/>
    </source>
</evidence>
<evidence type="ECO:0000313" key="7">
    <source>
        <dbReference type="EMBL" id="MBS7811579.1"/>
    </source>
</evidence>
<dbReference type="InterPro" id="IPR017871">
    <property type="entry name" value="ABC_transporter-like_CS"/>
</dbReference>
<dbReference type="RefSeq" id="WP_213670246.1">
    <property type="nucleotide sequence ID" value="NZ_JAHCDA010000002.1"/>
</dbReference>
<dbReference type="PANTHER" id="PTHR43776">
    <property type="entry name" value="TRANSPORT ATP-BINDING PROTEIN"/>
    <property type="match status" value="1"/>
</dbReference>
<keyword evidence="4" id="KW-0547">Nucleotide-binding</keyword>
<name>A0ABS5QD15_9PROT</name>
<comment type="caution">
    <text evidence="7">The sequence shown here is derived from an EMBL/GenBank/DDBJ whole genome shotgun (WGS) entry which is preliminary data.</text>
</comment>
<feature type="domain" description="ABC transporter" evidence="6">
    <location>
        <begin position="13"/>
        <end position="253"/>
    </location>
</feature>
<proteinExistence type="inferred from homology"/>
<evidence type="ECO:0000256" key="5">
    <source>
        <dbReference type="ARBA" id="ARBA00022840"/>
    </source>
</evidence>
<dbReference type="InterPro" id="IPR003593">
    <property type="entry name" value="AAA+_ATPase"/>
</dbReference>
<evidence type="ECO:0000313" key="8">
    <source>
        <dbReference type="Proteomes" id="UP000766336"/>
    </source>
</evidence>
<dbReference type="Pfam" id="PF08352">
    <property type="entry name" value="oligo_HPY"/>
    <property type="match status" value="1"/>
</dbReference>
<evidence type="ECO:0000259" key="6">
    <source>
        <dbReference type="PROSITE" id="PS50893"/>
    </source>
</evidence>
<protein>
    <submittedName>
        <fullName evidence="7">ATP-binding cassette domain-containing protein</fullName>
    </submittedName>
</protein>
<keyword evidence="3" id="KW-0813">Transport</keyword>
<dbReference type="PROSITE" id="PS50893">
    <property type="entry name" value="ABC_TRANSPORTER_2"/>
    <property type="match status" value="1"/>
</dbReference>
<keyword evidence="8" id="KW-1185">Reference proteome</keyword>
<dbReference type="InterPro" id="IPR050319">
    <property type="entry name" value="ABC_transp_ATP-bind"/>
</dbReference>
<dbReference type="InterPro" id="IPR003439">
    <property type="entry name" value="ABC_transporter-like_ATP-bd"/>
</dbReference>
<organism evidence="7 8">
    <name type="scientific">Roseococcus pinisoli</name>
    <dbReference type="NCBI Taxonomy" id="2835040"/>
    <lineage>
        <taxon>Bacteria</taxon>
        <taxon>Pseudomonadati</taxon>
        <taxon>Pseudomonadota</taxon>
        <taxon>Alphaproteobacteria</taxon>
        <taxon>Acetobacterales</taxon>
        <taxon>Roseomonadaceae</taxon>
        <taxon>Roseococcus</taxon>
    </lineage>
</organism>
<comment type="similarity">
    <text evidence="2">Belongs to the ABC transporter superfamily.</text>
</comment>
<keyword evidence="5 7" id="KW-0067">ATP-binding</keyword>
<dbReference type="PROSITE" id="PS00211">
    <property type="entry name" value="ABC_TRANSPORTER_1"/>
    <property type="match status" value="1"/>
</dbReference>
<comment type="subcellular location">
    <subcellularLocation>
        <location evidence="1">Cell inner membrane</location>
        <topology evidence="1">Peripheral membrane protein</topology>
    </subcellularLocation>
</comment>
<dbReference type="InterPro" id="IPR027417">
    <property type="entry name" value="P-loop_NTPase"/>
</dbReference>